<evidence type="ECO:0000313" key="4">
    <source>
        <dbReference type="RefSeq" id="XP_022236420.1"/>
    </source>
</evidence>
<dbReference type="InterPro" id="IPR051495">
    <property type="entry name" value="Epithelial_Barrier/Signaling"/>
</dbReference>
<dbReference type="InterPro" id="IPR003886">
    <property type="entry name" value="NIDO_dom"/>
</dbReference>
<accession>A0ABM1RYG5</accession>
<dbReference type="GeneID" id="111083954"/>
<proteinExistence type="predicted"/>
<evidence type="ECO:0000313" key="3">
    <source>
        <dbReference type="Proteomes" id="UP000694941"/>
    </source>
</evidence>
<dbReference type="Proteomes" id="UP000694941">
    <property type="component" value="Unplaced"/>
</dbReference>
<sequence length="109" mass="12474">MEILLFSVLLVLGSHQLVESISRDELYPYGDQDDFLPQSDDVSSLEVQITVPIVFYEIVYRSIFVNDNGILSFLTEVPSFYNGQLPRSYPIIAPLYTDVDIRGTGRIYY</sequence>
<dbReference type="RefSeq" id="XP_022236420.1">
    <property type="nucleotide sequence ID" value="XM_022380712.1"/>
</dbReference>
<name>A0ABM1RYG5_LIMPO</name>
<keyword evidence="1" id="KW-0732">Signal</keyword>
<keyword evidence="3" id="KW-1185">Reference proteome</keyword>
<dbReference type="PANTHER" id="PTHR13802:SF65">
    <property type="entry name" value="NIDOGEN"/>
    <property type="match status" value="1"/>
</dbReference>
<dbReference type="Pfam" id="PF06119">
    <property type="entry name" value="NIDO"/>
    <property type="match status" value="1"/>
</dbReference>
<reference evidence="4" key="1">
    <citation type="submission" date="2025-08" db="UniProtKB">
        <authorList>
            <consortium name="RefSeq"/>
        </authorList>
    </citation>
    <scope>IDENTIFICATION</scope>
    <source>
        <tissue evidence="4">Muscle</tissue>
    </source>
</reference>
<protein>
    <submittedName>
        <fullName evidence="4">Nidogen-2-like</fullName>
    </submittedName>
</protein>
<gene>
    <name evidence="4" type="primary">LOC111083954</name>
</gene>
<feature type="domain" description="NIDO" evidence="2">
    <location>
        <begin position="62"/>
        <end position="109"/>
    </location>
</feature>
<feature type="non-terminal residue" evidence="4">
    <location>
        <position position="109"/>
    </location>
</feature>
<evidence type="ECO:0000256" key="1">
    <source>
        <dbReference type="SAM" id="SignalP"/>
    </source>
</evidence>
<dbReference type="PANTHER" id="PTHR13802">
    <property type="entry name" value="MUCIN 4-RELATED"/>
    <property type="match status" value="1"/>
</dbReference>
<evidence type="ECO:0000259" key="2">
    <source>
        <dbReference type="Pfam" id="PF06119"/>
    </source>
</evidence>
<organism evidence="3 4">
    <name type="scientific">Limulus polyphemus</name>
    <name type="common">Atlantic horseshoe crab</name>
    <dbReference type="NCBI Taxonomy" id="6850"/>
    <lineage>
        <taxon>Eukaryota</taxon>
        <taxon>Metazoa</taxon>
        <taxon>Ecdysozoa</taxon>
        <taxon>Arthropoda</taxon>
        <taxon>Chelicerata</taxon>
        <taxon>Merostomata</taxon>
        <taxon>Xiphosura</taxon>
        <taxon>Limulidae</taxon>
        <taxon>Limulus</taxon>
    </lineage>
</organism>
<feature type="signal peptide" evidence="1">
    <location>
        <begin position="1"/>
        <end position="20"/>
    </location>
</feature>
<feature type="chain" id="PRO_5046136411" evidence="1">
    <location>
        <begin position="21"/>
        <end position="109"/>
    </location>
</feature>